<comment type="cofactor">
    <cofactor evidence="1">
        <name>[2Fe-2S] cluster</name>
        <dbReference type="ChEBI" id="CHEBI:190135"/>
    </cofactor>
</comment>
<organism evidence="3 4">
    <name type="scientific">Methylobacterium marchantiae</name>
    <dbReference type="NCBI Taxonomy" id="600331"/>
    <lineage>
        <taxon>Bacteria</taxon>
        <taxon>Pseudomonadati</taxon>
        <taxon>Pseudomonadota</taxon>
        <taxon>Alphaproteobacteria</taxon>
        <taxon>Hyphomicrobiales</taxon>
        <taxon>Methylobacteriaceae</taxon>
        <taxon>Methylobacterium</taxon>
    </lineage>
</organism>
<protein>
    <submittedName>
        <fullName evidence="3">FAD-binding oxidoreductase</fullName>
    </submittedName>
</protein>
<name>A0ABW3WVQ5_9HYPH</name>
<reference evidence="4" key="1">
    <citation type="journal article" date="2019" name="Int. J. Syst. Evol. Microbiol.">
        <title>The Global Catalogue of Microorganisms (GCM) 10K type strain sequencing project: providing services to taxonomists for standard genome sequencing and annotation.</title>
        <authorList>
            <consortium name="The Broad Institute Genomics Platform"/>
            <consortium name="The Broad Institute Genome Sequencing Center for Infectious Disease"/>
            <person name="Wu L."/>
            <person name="Ma J."/>
        </authorList>
    </citation>
    <scope>NUCLEOTIDE SEQUENCE [LARGE SCALE GENOMIC DNA]</scope>
    <source>
        <strain evidence="4">CCUG 56108</strain>
    </source>
</reference>
<evidence type="ECO:0000313" key="3">
    <source>
        <dbReference type="EMBL" id="MFD1301424.1"/>
    </source>
</evidence>
<dbReference type="InterPro" id="IPR001709">
    <property type="entry name" value="Flavoprot_Pyr_Nucl_cyt_Rdtase"/>
</dbReference>
<proteinExistence type="predicted"/>
<dbReference type="InterPro" id="IPR008333">
    <property type="entry name" value="Cbr1-like_FAD-bd_dom"/>
</dbReference>
<gene>
    <name evidence="3" type="ORF">ACFQ4G_07460</name>
</gene>
<dbReference type="Pfam" id="PF00175">
    <property type="entry name" value="NAD_binding_1"/>
    <property type="match status" value="1"/>
</dbReference>
<dbReference type="PROSITE" id="PS51384">
    <property type="entry name" value="FAD_FR"/>
    <property type="match status" value="1"/>
</dbReference>
<dbReference type="PRINTS" id="PR00410">
    <property type="entry name" value="PHEHYDRXLASE"/>
</dbReference>
<dbReference type="Gene3D" id="2.40.30.10">
    <property type="entry name" value="Translation factors"/>
    <property type="match status" value="1"/>
</dbReference>
<dbReference type="InterPro" id="IPR017927">
    <property type="entry name" value="FAD-bd_FR_type"/>
</dbReference>
<dbReference type="InterPro" id="IPR001433">
    <property type="entry name" value="OxRdtase_FAD/NAD-bd"/>
</dbReference>
<evidence type="ECO:0000313" key="4">
    <source>
        <dbReference type="Proteomes" id="UP001597176"/>
    </source>
</evidence>
<dbReference type="RefSeq" id="WP_379039996.1">
    <property type="nucleotide sequence ID" value="NZ_JBHTND010000007.1"/>
</dbReference>
<feature type="domain" description="FAD-binding FR-type" evidence="2">
    <location>
        <begin position="15"/>
        <end position="117"/>
    </location>
</feature>
<dbReference type="PRINTS" id="PR00371">
    <property type="entry name" value="FPNCR"/>
</dbReference>
<dbReference type="PANTHER" id="PTHR47354:SF5">
    <property type="entry name" value="PROTEIN RFBI"/>
    <property type="match status" value="1"/>
</dbReference>
<evidence type="ECO:0000259" key="2">
    <source>
        <dbReference type="PROSITE" id="PS51384"/>
    </source>
</evidence>
<dbReference type="InterPro" id="IPR050415">
    <property type="entry name" value="MRET"/>
</dbReference>
<dbReference type="InterPro" id="IPR017938">
    <property type="entry name" value="Riboflavin_synthase-like_b-brl"/>
</dbReference>
<dbReference type="InterPro" id="IPR039261">
    <property type="entry name" value="FNR_nucleotide-bd"/>
</dbReference>
<sequence length="247" mass="26402">MSSDSPVIDPGARPLPWRSATIVAIAAVTARVKNFRLRVAFDRPMLAGQHVDVRLTAPDGYQAQRSYSIASAPNEEGWIDLMIEGLPDGEVSGFFDTVAEVGDTIELRGPIGGSFVWRPEDGGPLLLVGGGSGVVPLLSMLRHRAVRAPDVPALLLYSARDAGEVLARDELLQRARDEAGFDLMLNLTRETGGRRIDAALIAEALERIGRPRHAYLCGSNGFVGHAADLLVDAGLAPATIRTERFGG</sequence>
<accession>A0ABW3WVQ5</accession>
<keyword evidence="4" id="KW-1185">Reference proteome</keyword>
<evidence type="ECO:0000256" key="1">
    <source>
        <dbReference type="ARBA" id="ARBA00034078"/>
    </source>
</evidence>
<dbReference type="SUPFAM" id="SSF63380">
    <property type="entry name" value="Riboflavin synthase domain-like"/>
    <property type="match status" value="1"/>
</dbReference>
<dbReference type="Pfam" id="PF00970">
    <property type="entry name" value="FAD_binding_6"/>
    <property type="match status" value="1"/>
</dbReference>
<comment type="caution">
    <text evidence="3">The sequence shown here is derived from an EMBL/GenBank/DDBJ whole genome shotgun (WGS) entry which is preliminary data.</text>
</comment>
<dbReference type="PANTHER" id="PTHR47354">
    <property type="entry name" value="NADH OXIDOREDUCTASE HCR"/>
    <property type="match status" value="1"/>
</dbReference>
<dbReference type="EMBL" id="JBHTND010000007">
    <property type="protein sequence ID" value="MFD1301424.1"/>
    <property type="molecule type" value="Genomic_DNA"/>
</dbReference>
<dbReference type="Proteomes" id="UP001597176">
    <property type="component" value="Unassembled WGS sequence"/>
</dbReference>
<dbReference type="Gene3D" id="3.40.50.80">
    <property type="entry name" value="Nucleotide-binding domain of ferredoxin-NADP reductase (FNR) module"/>
    <property type="match status" value="1"/>
</dbReference>
<dbReference type="SUPFAM" id="SSF52343">
    <property type="entry name" value="Ferredoxin reductase-like, C-terminal NADP-linked domain"/>
    <property type="match status" value="1"/>
</dbReference>